<dbReference type="Pfam" id="PF07690">
    <property type="entry name" value="MFS_1"/>
    <property type="match status" value="1"/>
</dbReference>
<dbReference type="PANTHER" id="PTHR23534:SF1">
    <property type="entry name" value="MAJOR FACILITATOR SUPERFAMILY PROTEIN"/>
    <property type="match status" value="1"/>
</dbReference>
<keyword evidence="4 5" id="KW-0472">Membrane</keyword>
<dbReference type="GO" id="GO:0005886">
    <property type="term" value="C:plasma membrane"/>
    <property type="evidence" value="ECO:0007669"/>
    <property type="project" value="UniProtKB-SubCell"/>
</dbReference>
<feature type="transmembrane region" description="Helical" evidence="5">
    <location>
        <begin position="86"/>
        <end position="105"/>
    </location>
</feature>
<feature type="transmembrane region" description="Helical" evidence="5">
    <location>
        <begin position="21"/>
        <end position="47"/>
    </location>
</feature>
<dbReference type="SUPFAM" id="SSF103473">
    <property type="entry name" value="MFS general substrate transporter"/>
    <property type="match status" value="1"/>
</dbReference>
<evidence type="ECO:0000256" key="4">
    <source>
        <dbReference type="ARBA" id="ARBA00023136"/>
    </source>
</evidence>
<evidence type="ECO:0000259" key="6">
    <source>
        <dbReference type="PROSITE" id="PS50850"/>
    </source>
</evidence>
<keyword evidence="8" id="KW-1185">Reference proteome</keyword>
<dbReference type="Proteomes" id="UP000009877">
    <property type="component" value="Unassembled WGS sequence"/>
</dbReference>
<name>M2WDP5_9MICC</name>
<comment type="caution">
    <text evidence="7">The sequence shown here is derived from an EMBL/GenBank/DDBJ whole genome shotgun (WGS) entry which is preliminary data.</text>
</comment>
<feature type="domain" description="Major facilitator superfamily (MFS) profile" evidence="6">
    <location>
        <begin position="21"/>
        <end position="413"/>
    </location>
</feature>
<organism evidence="7 8">
    <name type="scientific">Kocuria palustris PEL</name>
    <dbReference type="NCBI Taxonomy" id="1236550"/>
    <lineage>
        <taxon>Bacteria</taxon>
        <taxon>Bacillati</taxon>
        <taxon>Actinomycetota</taxon>
        <taxon>Actinomycetes</taxon>
        <taxon>Micrococcales</taxon>
        <taxon>Micrococcaceae</taxon>
        <taxon>Kocuria</taxon>
    </lineage>
</organism>
<dbReference type="InterPro" id="IPR036259">
    <property type="entry name" value="MFS_trans_sf"/>
</dbReference>
<feature type="transmembrane region" description="Helical" evidence="5">
    <location>
        <begin position="237"/>
        <end position="259"/>
    </location>
</feature>
<feature type="transmembrane region" description="Helical" evidence="5">
    <location>
        <begin position="181"/>
        <end position="202"/>
    </location>
</feature>
<evidence type="ECO:0000256" key="2">
    <source>
        <dbReference type="ARBA" id="ARBA00022692"/>
    </source>
</evidence>
<proteinExistence type="predicted"/>
<protein>
    <submittedName>
        <fullName evidence="7">Tetracycline resistance protein</fullName>
    </submittedName>
</protein>
<feature type="transmembrane region" description="Helical" evidence="5">
    <location>
        <begin position="298"/>
        <end position="317"/>
    </location>
</feature>
<feature type="transmembrane region" description="Helical" evidence="5">
    <location>
        <begin position="59"/>
        <end position="79"/>
    </location>
</feature>
<evidence type="ECO:0000256" key="1">
    <source>
        <dbReference type="ARBA" id="ARBA00004651"/>
    </source>
</evidence>
<reference evidence="7 8" key="1">
    <citation type="journal article" date="2014" name="Genome Announc.">
        <title>Draft Genome Sequence of Kocuria palustris PEL.</title>
        <authorList>
            <person name="Sharma G."/>
            <person name="Khatri I."/>
            <person name="Subramanian S."/>
        </authorList>
    </citation>
    <scope>NUCLEOTIDE SEQUENCE [LARGE SCALE GENOMIC DNA]</scope>
    <source>
        <strain evidence="7 8">PEL</strain>
    </source>
</reference>
<dbReference type="EMBL" id="ANHZ02000011">
    <property type="protein sequence ID" value="EME36632.1"/>
    <property type="molecule type" value="Genomic_DNA"/>
</dbReference>
<sequence length="417" mass="41586">MAAAQDPAAGQTAESRAQRRILLVLVLGQVLAGLGTGATLSLGALLITDLAGSSAWSGMAATMSTLGAALFALPLAGLAQARGRRISLSGGVVTAASGAVVAVTAAALGSVLVLLVGILMLGAAQAVNLQSRFAATDLADPRSRGRDLSLVVWSTTIGAVTGPNLLSPGEVVGEAVGMPPLTGAFAFTATAQLLAAIVYLVGLRPDPLLAARDLAGSGPQSPRESRAAAAPGRPWKAIFTVALSHAVMVSLMSMTPVHLRDHGSALSLIGLTFSLHIAGMYAFSPVFGILADRIGARATVLLGQALLVGAMILSLLGSESSGAVIASLILLGLGWSASTVAGSVQISRAGTPETRSRIQGTSDMVMNLMGALGGASAGVILSGVGFSGLAGLLLMPVGVVVVMQLMSPRPRTTPPSG</sequence>
<evidence type="ECO:0000256" key="5">
    <source>
        <dbReference type="SAM" id="Phobius"/>
    </source>
</evidence>
<keyword evidence="2 5" id="KW-0812">Transmembrane</keyword>
<dbReference type="PROSITE" id="PS50850">
    <property type="entry name" value="MFS"/>
    <property type="match status" value="1"/>
</dbReference>
<gene>
    <name evidence="7" type="ORF">C884_00306</name>
</gene>
<dbReference type="RefSeq" id="WP_006214721.1">
    <property type="nucleotide sequence ID" value="NZ_ANHZ02000011.1"/>
</dbReference>
<dbReference type="PANTHER" id="PTHR23534">
    <property type="entry name" value="MFS PERMEASE"/>
    <property type="match status" value="1"/>
</dbReference>
<comment type="subcellular location">
    <subcellularLocation>
        <location evidence="1">Cell membrane</location>
        <topology evidence="1">Multi-pass membrane protein</topology>
    </subcellularLocation>
</comment>
<accession>M2WDP5</accession>
<evidence type="ECO:0000313" key="7">
    <source>
        <dbReference type="EMBL" id="EME36632.1"/>
    </source>
</evidence>
<dbReference type="STRING" id="71999.KPaMU14_01810"/>
<dbReference type="InterPro" id="IPR011701">
    <property type="entry name" value="MFS"/>
</dbReference>
<dbReference type="AlphaFoldDB" id="M2WDP5"/>
<keyword evidence="3 5" id="KW-1133">Transmembrane helix</keyword>
<dbReference type="GO" id="GO:0022857">
    <property type="term" value="F:transmembrane transporter activity"/>
    <property type="evidence" value="ECO:0007669"/>
    <property type="project" value="InterPro"/>
</dbReference>
<feature type="transmembrane region" description="Helical" evidence="5">
    <location>
        <begin position="265"/>
        <end position="291"/>
    </location>
</feature>
<feature type="transmembrane region" description="Helical" evidence="5">
    <location>
        <begin position="111"/>
        <end position="129"/>
    </location>
</feature>
<dbReference type="InterPro" id="IPR020846">
    <property type="entry name" value="MFS_dom"/>
</dbReference>
<feature type="transmembrane region" description="Helical" evidence="5">
    <location>
        <begin position="365"/>
        <end position="383"/>
    </location>
</feature>
<dbReference type="Gene3D" id="1.20.1250.20">
    <property type="entry name" value="MFS general substrate transporter like domains"/>
    <property type="match status" value="2"/>
</dbReference>
<feature type="transmembrane region" description="Helical" evidence="5">
    <location>
        <begin position="150"/>
        <end position="169"/>
    </location>
</feature>
<evidence type="ECO:0000256" key="3">
    <source>
        <dbReference type="ARBA" id="ARBA00022989"/>
    </source>
</evidence>
<feature type="transmembrane region" description="Helical" evidence="5">
    <location>
        <begin position="323"/>
        <end position="344"/>
    </location>
</feature>
<evidence type="ECO:0000313" key="8">
    <source>
        <dbReference type="Proteomes" id="UP000009877"/>
    </source>
</evidence>